<evidence type="ECO:0000313" key="2">
    <source>
        <dbReference type="EMBL" id="GHD32110.1"/>
    </source>
</evidence>
<dbReference type="RefSeq" id="WP_189476919.1">
    <property type="nucleotide sequence ID" value="NZ_BMYM01000001.1"/>
</dbReference>
<keyword evidence="3" id="KW-1185">Reference proteome</keyword>
<evidence type="ECO:0000313" key="3">
    <source>
        <dbReference type="Proteomes" id="UP000644693"/>
    </source>
</evidence>
<dbReference type="AlphaFoldDB" id="A0A918XIC1"/>
<reference evidence="2" key="1">
    <citation type="journal article" date="2014" name="Int. J. Syst. Evol. Microbiol.">
        <title>Complete genome sequence of Corynebacterium casei LMG S-19264T (=DSM 44701T), isolated from a smear-ripened cheese.</title>
        <authorList>
            <consortium name="US DOE Joint Genome Institute (JGI-PGF)"/>
            <person name="Walter F."/>
            <person name="Albersmeier A."/>
            <person name="Kalinowski J."/>
            <person name="Ruckert C."/>
        </authorList>
    </citation>
    <scope>NUCLEOTIDE SEQUENCE</scope>
    <source>
        <strain evidence="2">KCTC 23430</strain>
    </source>
</reference>
<keyword evidence="1" id="KW-0812">Transmembrane</keyword>
<organism evidence="2 3">
    <name type="scientific">Parahalioglobus pacificus</name>
    <dbReference type="NCBI Taxonomy" id="930806"/>
    <lineage>
        <taxon>Bacteria</taxon>
        <taxon>Pseudomonadati</taxon>
        <taxon>Pseudomonadota</taxon>
        <taxon>Gammaproteobacteria</taxon>
        <taxon>Cellvibrionales</taxon>
        <taxon>Halieaceae</taxon>
        <taxon>Parahalioglobus</taxon>
    </lineage>
</organism>
<accession>A0A918XIC1</accession>
<sequence>MDYTQHDNDAEVNPVYLIRSLTLLIVSLFAFATAAEEEKTFGLETGWLEFVKGHKGSTMGVEVREADAMPEGKGSRLVIAIPKVSMADPSQIEEVRVVGQAPEEIDFFPEFEYEWVDDYDNDFYGLVIRFSEDTKWPIRLFLDSDAGFVEP</sequence>
<feature type="transmembrane region" description="Helical" evidence="1">
    <location>
        <begin position="16"/>
        <end position="35"/>
    </location>
</feature>
<protein>
    <submittedName>
        <fullName evidence="2">Uncharacterized protein</fullName>
    </submittedName>
</protein>
<keyword evidence="1" id="KW-1133">Transmembrane helix</keyword>
<comment type="caution">
    <text evidence="2">The sequence shown here is derived from an EMBL/GenBank/DDBJ whole genome shotgun (WGS) entry which is preliminary data.</text>
</comment>
<keyword evidence="1" id="KW-0472">Membrane</keyword>
<name>A0A918XIC1_9GAMM</name>
<evidence type="ECO:0000256" key="1">
    <source>
        <dbReference type="SAM" id="Phobius"/>
    </source>
</evidence>
<dbReference type="EMBL" id="BMYM01000001">
    <property type="protein sequence ID" value="GHD32110.1"/>
    <property type="molecule type" value="Genomic_DNA"/>
</dbReference>
<gene>
    <name evidence="2" type="ORF">GCM10007053_15860</name>
</gene>
<proteinExistence type="predicted"/>
<dbReference type="Proteomes" id="UP000644693">
    <property type="component" value="Unassembled WGS sequence"/>
</dbReference>
<reference evidence="2" key="2">
    <citation type="submission" date="2020-09" db="EMBL/GenBank/DDBJ databases">
        <authorList>
            <person name="Sun Q."/>
            <person name="Kim S."/>
        </authorList>
    </citation>
    <scope>NUCLEOTIDE SEQUENCE</scope>
    <source>
        <strain evidence="2">KCTC 23430</strain>
    </source>
</reference>